<dbReference type="InterPro" id="IPR036291">
    <property type="entry name" value="NAD(P)-bd_dom_sf"/>
</dbReference>
<dbReference type="EMBL" id="JAFIDN010000019">
    <property type="protein sequence ID" value="MBP3193962.1"/>
    <property type="molecule type" value="Genomic_DNA"/>
</dbReference>
<comment type="caution">
    <text evidence="4">The sequence shown here is derived from an EMBL/GenBank/DDBJ whole genome shotgun (WGS) entry which is preliminary data.</text>
</comment>
<dbReference type="Pfam" id="PF16490">
    <property type="entry name" value="Oxidoreduct_C"/>
    <property type="match status" value="1"/>
</dbReference>
<feature type="signal peptide" evidence="2">
    <location>
        <begin position="1"/>
        <end position="20"/>
    </location>
</feature>
<dbReference type="PANTHER" id="PTHR43818">
    <property type="entry name" value="BCDNA.GH03377"/>
    <property type="match status" value="1"/>
</dbReference>
<evidence type="ECO:0000313" key="4">
    <source>
        <dbReference type="EMBL" id="MBP3193962.1"/>
    </source>
</evidence>
<keyword evidence="1" id="KW-0560">Oxidoreductase</keyword>
<dbReference type="GO" id="GO:0016491">
    <property type="term" value="F:oxidoreductase activity"/>
    <property type="evidence" value="ECO:0007669"/>
    <property type="project" value="UniProtKB-KW"/>
</dbReference>
<dbReference type="SUPFAM" id="SSF51735">
    <property type="entry name" value="NAD(P)-binding Rossmann-fold domains"/>
    <property type="match status" value="1"/>
</dbReference>
<sequence length="463" mass="53845">MNSSSFFLKSLLLLLLFQFACEPEEIDMEDENDKYRIMTLNPGHFHAALVQKTHMEGVDNQVHVFAPEGDDLELHMERIESFNTREDDPTNWDTEVYTGDDYLSRMLEEQPGNIMVTAGNNRKKADYIYQAVDEGINVLSDKPMAIDHEGWDKLEDAFKIAEQKNVLLYDIMTERHEVSSRLLRELIKDEGLFGELITGSDDEPAIYLESIHHLYKQVAGSTLRRPPWYFDIEQQGEGIVDVTVHLVDLTMWTAFPDQIISYEEDVQMLQAERWPTMVTREEFEQITGKPEFPDYLTDQLDEDGVLPYYSNGEIDYLLNGHHMRVMVQWDYEAPPGSDDRHFKKIRGTRSNLVVRQDEDQDFEATLYVEPADGVTMEEVKSELDNTIERLQVDYPGADYKETEYGLQLVIPDEFHYGHEAHFGMVAENFLQYLQEGALPDWEVPNMISKYYITTRAREMAKQD</sequence>
<dbReference type="RefSeq" id="WP_210513422.1">
    <property type="nucleotide sequence ID" value="NZ_JAFIDN010000019.1"/>
</dbReference>
<feature type="domain" description="Putative oxidoreductase C-terminal" evidence="3">
    <location>
        <begin position="183"/>
        <end position="461"/>
    </location>
</feature>
<organism evidence="4 5">
    <name type="scientific">Natronogracilivirga saccharolytica</name>
    <dbReference type="NCBI Taxonomy" id="2812953"/>
    <lineage>
        <taxon>Bacteria</taxon>
        <taxon>Pseudomonadati</taxon>
        <taxon>Balneolota</taxon>
        <taxon>Balneolia</taxon>
        <taxon>Balneolales</taxon>
        <taxon>Cyclonatronaceae</taxon>
        <taxon>Natronogracilivirga</taxon>
    </lineage>
</organism>
<name>A0A8J7RW00_9BACT</name>
<evidence type="ECO:0000256" key="2">
    <source>
        <dbReference type="SAM" id="SignalP"/>
    </source>
</evidence>
<keyword evidence="5" id="KW-1185">Reference proteome</keyword>
<proteinExistence type="predicted"/>
<protein>
    <recommendedName>
        <fullName evidence="3">Putative oxidoreductase C-terminal domain-containing protein</fullName>
    </recommendedName>
</protein>
<reference evidence="4" key="1">
    <citation type="submission" date="2021-02" db="EMBL/GenBank/DDBJ databases">
        <title>Natronogracilivirga saccharolytica gen. nov. sp. nov. a new anaerobic, haloalkiliphilic carbohydrate-fermenting bacterium from soda lake and proposing of Cyclonatronumiaceae fam. nov. in the phylum Balneolaeota.</title>
        <authorList>
            <person name="Zhilina T.N."/>
            <person name="Sorokin D.Y."/>
            <person name="Zavarzina D.G."/>
            <person name="Toshchakov S.V."/>
            <person name="Kublanov I.V."/>
        </authorList>
    </citation>
    <scope>NUCLEOTIDE SEQUENCE</scope>
    <source>
        <strain evidence="4">Z-1702</strain>
    </source>
</reference>
<evidence type="ECO:0000313" key="5">
    <source>
        <dbReference type="Proteomes" id="UP000673975"/>
    </source>
</evidence>
<dbReference type="Proteomes" id="UP000673975">
    <property type="component" value="Unassembled WGS sequence"/>
</dbReference>
<gene>
    <name evidence="4" type="ORF">NATSA_14890</name>
</gene>
<dbReference type="PANTHER" id="PTHR43818:SF11">
    <property type="entry name" value="BCDNA.GH03377"/>
    <property type="match status" value="1"/>
</dbReference>
<feature type="chain" id="PRO_5035201090" description="Putative oxidoreductase C-terminal domain-containing protein" evidence="2">
    <location>
        <begin position="21"/>
        <end position="463"/>
    </location>
</feature>
<dbReference type="InterPro" id="IPR050463">
    <property type="entry name" value="Gfo/Idh/MocA_oxidrdct_glycsds"/>
</dbReference>
<accession>A0A8J7RW00</accession>
<evidence type="ECO:0000259" key="3">
    <source>
        <dbReference type="Pfam" id="PF16490"/>
    </source>
</evidence>
<keyword evidence="2" id="KW-0732">Signal</keyword>
<dbReference type="InterPro" id="IPR032459">
    <property type="entry name" value="Oxidoreduct_C"/>
</dbReference>
<evidence type="ECO:0000256" key="1">
    <source>
        <dbReference type="ARBA" id="ARBA00023002"/>
    </source>
</evidence>
<dbReference type="Gene3D" id="3.40.50.720">
    <property type="entry name" value="NAD(P)-binding Rossmann-like Domain"/>
    <property type="match status" value="1"/>
</dbReference>
<dbReference type="AlphaFoldDB" id="A0A8J7RW00"/>